<evidence type="ECO:0000256" key="9">
    <source>
        <dbReference type="PIRSR" id="PIRSR628472-2"/>
    </source>
</evidence>
<evidence type="ECO:0000256" key="1">
    <source>
        <dbReference type="ARBA" id="ARBA00010501"/>
    </source>
</evidence>
<keyword evidence="3 9" id="KW-0479">Metal-binding</keyword>
<keyword evidence="11" id="KW-1185">Reference proteome</keyword>
<evidence type="ECO:0000256" key="7">
    <source>
        <dbReference type="ARBA" id="ARBA00051722"/>
    </source>
</evidence>
<protein>
    <recommendedName>
        <fullName evidence="2">protein-tyrosine-phosphatase</fullName>
        <ecNumber evidence="2">3.1.3.48</ecNumber>
    </recommendedName>
</protein>
<feature type="active site" description="Nucleophile" evidence="8">
    <location>
        <position position="43"/>
    </location>
</feature>
<keyword evidence="6" id="KW-0904">Protein phosphatase</keyword>
<comment type="catalytic activity">
    <reaction evidence="7">
        <text>O-phospho-L-tyrosyl-[protein] + H2O = L-tyrosyl-[protein] + phosphate</text>
        <dbReference type="Rhea" id="RHEA:10684"/>
        <dbReference type="Rhea" id="RHEA-COMP:10136"/>
        <dbReference type="Rhea" id="RHEA-COMP:20101"/>
        <dbReference type="ChEBI" id="CHEBI:15377"/>
        <dbReference type="ChEBI" id="CHEBI:43474"/>
        <dbReference type="ChEBI" id="CHEBI:46858"/>
        <dbReference type="ChEBI" id="CHEBI:61978"/>
        <dbReference type="EC" id="3.1.3.48"/>
    </reaction>
</comment>
<evidence type="ECO:0000313" key="11">
    <source>
        <dbReference type="Proteomes" id="UP000325081"/>
    </source>
</evidence>
<dbReference type="Proteomes" id="UP000325081">
    <property type="component" value="Unassembled WGS sequence"/>
</dbReference>
<keyword evidence="4" id="KW-0378">Hydrolase</keyword>
<dbReference type="PANTHER" id="PTHR10190">
    <property type="entry name" value="EYES ABSENT"/>
    <property type="match status" value="1"/>
</dbReference>
<feature type="binding site" evidence="9">
    <location>
        <position position="45"/>
    </location>
    <ligand>
        <name>Mg(2+)</name>
        <dbReference type="ChEBI" id="CHEBI:18420"/>
    </ligand>
</feature>
<keyword evidence="5 9" id="KW-0460">Magnesium</keyword>
<feature type="binding site" evidence="9">
    <location>
        <position position="273"/>
    </location>
    <ligand>
        <name>Mg(2+)</name>
        <dbReference type="ChEBI" id="CHEBI:18420"/>
    </ligand>
</feature>
<comment type="caution">
    <text evidence="10">The sequence shown here is derived from an EMBL/GenBank/DDBJ whole genome shotgun (WGS) entry which is preliminary data.</text>
</comment>
<dbReference type="PANTHER" id="PTHR10190:SF16">
    <property type="entry name" value="DEVELOPMENTAL PROTEIN EYES ABSENT"/>
    <property type="match status" value="1"/>
</dbReference>
<evidence type="ECO:0000256" key="8">
    <source>
        <dbReference type="PIRSR" id="PIRSR628472-1"/>
    </source>
</evidence>
<evidence type="ECO:0000256" key="2">
    <source>
        <dbReference type="ARBA" id="ARBA00013064"/>
    </source>
</evidence>
<dbReference type="EMBL" id="BKCP01006515">
    <property type="protein sequence ID" value="GER43175.1"/>
    <property type="molecule type" value="Genomic_DNA"/>
</dbReference>
<dbReference type="OrthoDB" id="167668at2759"/>
<dbReference type="GO" id="GO:0046872">
    <property type="term" value="F:metal ion binding"/>
    <property type="evidence" value="ECO:0007669"/>
    <property type="project" value="UniProtKB-KW"/>
</dbReference>
<organism evidence="10 11">
    <name type="scientific">Striga asiatica</name>
    <name type="common">Asiatic witchweed</name>
    <name type="synonym">Buchnera asiatica</name>
    <dbReference type="NCBI Taxonomy" id="4170"/>
    <lineage>
        <taxon>Eukaryota</taxon>
        <taxon>Viridiplantae</taxon>
        <taxon>Streptophyta</taxon>
        <taxon>Embryophyta</taxon>
        <taxon>Tracheophyta</taxon>
        <taxon>Spermatophyta</taxon>
        <taxon>Magnoliopsida</taxon>
        <taxon>eudicotyledons</taxon>
        <taxon>Gunneridae</taxon>
        <taxon>Pentapetalae</taxon>
        <taxon>asterids</taxon>
        <taxon>lamiids</taxon>
        <taxon>Lamiales</taxon>
        <taxon>Orobanchaceae</taxon>
        <taxon>Buchnereae</taxon>
        <taxon>Striga</taxon>
    </lineage>
</organism>
<dbReference type="GO" id="GO:0004725">
    <property type="term" value="F:protein tyrosine phosphatase activity"/>
    <property type="evidence" value="ECO:0007669"/>
    <property type="project" value="UniProtKB-EC"/>
</dbReference>
<dbReference type="AlphaFoldDB" id="A0A5A7QCY0"/>
<dbReference type="GO" id="GO:0030154">
    <property type="term" value="P:cell differentiation"/>
    <property type="evidence" value="ECO:0007669"/>
    <property type="project" value="TreeGrafter"/>
</dbReference>
<evidence type="ECO:0000256" key="4">
    <source>
        <dbReference type="ARBA" id="ARBA00022801"/>
    </source>
</evidence>
<comment type="similarity">
    <text evidence="1">Belongs to the HAD-like hydrolase superfamily. EYA family.</text>
</comment>
<gene>
    <name evidence="10" type="ORF">STAS_20007</name>
</gene>
<dbReference type="NCBIfam" id="TIGR01658">
    <property type="entry name" value="EYA-cons_domain"/>
    <property type="match status" value="1"/>
</dbReference>
<evidence type="ECO:0000256" key="5">
    <source>
        <dbReference type="ARBA" id="ARBA00022842"/>
    </source>
</evidence>
<dbReference type="InterPro" id="IPR006545">
    <property type="entry name" value="EYA_dom"/>
</dbReference>
<dbReference type="EC" id="3.1.3.48" evidence="2"/>
<feature type="active site" description="Proton donor" evidence="8">
    <location>
        <position position="45"/>
    </location>
</feature>
<evidence type="ECO:0000313" key="10">
    <source>
        <dbReference type="EMBL" id="GER43175.1"/>
    </source>
</evidence>
<dbReference type="GO" id="GO:0005634">
    <property type="term" value="C:nucleus"/>
    <property type="evidence" value="ECO:0007669"/>
    <property type="project" value="TreeGrafter"/>
</dbReference>
<proteinExistence type="inferred from homology"/>
<name>A0A5A7QCY0_STRAF</name>
<dbReference type="GO" id="GO:0045739">
    <property type="term" value="P:positive regulation of DNA repair"/>
    <property type="evidence" value="ECO:0007669"/>
    <property type="project" value="TreeGrafter"/>
</dbReference>
<reference evidence="11" key="1">
    <citation type="journal article" date="2019" name="Curr. Biol.">
        <title>Genome Sequence of Striga asiatica Provides Insight into the Evolution of Plant Parasitism.</title>
        <authorList>
            <person name="Yoshida S."/>
            <person name="Kim S."/>
            <person name="Wafula E.K."/>
            <person name="Tanskanen J."/>
            <person name="Kim Y.M."/>
            <person name="Honaas L."/>
            <person name="Yang Z."/>
            <person name="Spallek T."/>
            <person name="Conn C.E."/>
            <person name="Ichihashi Y."/>
            <person name="Cheong K."/>
            <person name="Cui S."/>
            <person name="Der J.P."/>
            <person name="Gundlach H."/>
            <person name="Jiao Y."/>
            <person name="Hori C."/>
            <person name="Ishida J.K."/>
            <person name="Kasahara H."/>
            <person name="Kiba T."/>
            <person name="Kim M.S."/>
            <person name="Koo N."/>
            <person name="Laohavisit A."/>
            <person name="Lee Y.H."/>
            <person name="Lumba S."/>
            <person name="McCourt P."/>
            <person name="Mortimer J.C."/>
            <person name="Mutuku J.M."/>
            <person name="Nomura T."/>
            <person name="Sasaki-Sekimoto Y."/>
            <person name="Seto Y."/>
            <person name="Wang Y."/>
            <person name="Wakatake T."/>
            <person name="Sakakibara H."/>
            <person name="Demura T."/>
            <person name="Yamaguchi S."/>
            <person name="Yoneyama K."/>
            <person name="Manabe R.I."/>
            <person name="Nelson D.C."/>
            <person name="Schulman A.H."/>
            <person name="Timko M.P."/>
            <person name="dePamphilis C.W."/>
            <person name="Choi D."/>
            <person name="Shirasu K."/>
        </authorList>
    </citation>
    <scope>NUCLEOTIDE SEQUENCE [LARGE SCALE GENOMIC DNA]</scope>
    <source>
        <strain evidence="11">cv. UVA1</strain>
    </source>
</reference>
<evidence type="ECO:0000256" key="3">
    <source>
        <dbReference type="ARBA" id="ARBA00022723"/>
    </source>
</evidence>
<dbReference type="Gene3D" id="3.40.50.12350">
    <property type="match status" value="1"/>
</dbReference>
<sequence length="334" mass="38244">MKKENDCSKSEGLCIVMASIAASPSSCSLRVSMDQKTNVYIWDMDETLILLKSLLSGAYAGSFNGVKDVDNGVKIGKLWENHILQVCDLHFFYNQIEHFNQPYLDVFNENDDGLDLSDYDFHKDGFGHPLDALNKRKLAYRHRVIAEKYRKGLRNILNVDALKLWDSLYDLSDTYTEKWFSSARTCLEQCAGLKRDTNVSSNNARDYEFEHVNILVTSGPLIPSLVKCLFFRLDNMITCNNVYSSLEVGKLQCFTWIKERFKGPHVRFCVIGDGWEECAAAESMKWPFVQIDLNPSSIHRFPGLTPVDLGHYFSIVYEEDDDEKTGYRDSNSID</sequence>
<dbReference type="InterPro" id="IPR038102">
    <property type="entry name" value="EYA_dom_sf"/>
</dbReference>
<comment type="cofactor">
    <cofactor evidence="9">
        <name>Mg(2+)</name>
        <dbReference type="ChEBI" id="CHEBI:18420"/>
    </cofactor>
    <text evidence="9">Binds 1 Mg(2+) ion per subunit.</text>
</comment>
<dbReference type="InterPro" id="IPR028472">
    <property type="entry name" value="EYA"/>
</dbReference>
<evidence type="ECO:0000256" key="6">
    <source>
        <dbReference type="ARBA" id="ARBA00022912"/>
    </source>
</evidence>
<accession>A0A5A7QCY0</accession>
<feature type="binding site" evidence="9">
    <location>
        <position position="43"/>
    </location>
    <ligand>
        <name>Mg(2+)</name>
        <dbReference type="ChEBI" id="CHEBI:18420"/>
    </ligand>
</feature>